<dbReference type="AlphaFoldDB" id="A0A835C8F7"/>
<feature type="domain" description="CCHC-type" evidence="3">
    <location>
        <begin position="231"/>
        <end position="247"/>
    </location>
</feature>
<dbReference type="OrthoDB" id="1435486at2759"/>
<accession>A0A835C8F7</accession>
<dbReference type="GO" id="GO:0003676">
    <property type="term" value="F:nucleic acid binding"/>
    <property type="evidence" value="ECO:0007669"/>
    <property type="project" value="InterPro"/>
</dbReference>
<protein>
    <submittedName>
        <fullName evidence="4">Putative disease resistance protein</fullName>
    </submittedName>
</protein>
<evidence type="ECO:0000313" key="4">
    <source>
        <dbReference type="EMBL" id="KAF7833311.1"/>
    </source>
</evidence>
<keyword evidence="5" id="KW-1185">Reference proteome</keyword>
<feature type="domain" description="CCHC-type" evidence="3">
    <location>
        <begin position="254"/>
        <end position="270"/>
    </location>
</feature>
<evidence type="ECO:0000256" key="1">
    <source>
        <dbReference type="SAM" id="Coils"/>
    </source>
</evidence>
<evidence type="ECO:0000259" key="3">
    <source>
        <dbReference type="SMART" id="SM00343"/>
    </source>
</evidence>
<dbReference type="GO" id="GO:0008270">
    <property type="term" value="F:zinc ion binding"/>
    <property type="evidence" value="ECO:0007669"/>
    <property type="project" value="InterPro"/>
</dbReference>
<evidence type="ECO:0000313" key="5">
    <source>
        <dbReference type="Proteomes" id="UP000634136"/>
    </source>
</evidence>
<gene>
    <name evidence="4" type="ORF">G2W53_015644</name>
</gene>
<dbReference type="Gene3D" id="4.10.60.10">
    <property type="entry name" value="Zinc finger, CCHC-type"/>
    <property type="match status" value="1"/>
</dbReference>
<organism evidence="4 5">
    <name type="scientific">Senna tora</name>
    <dbReference type="NCBI Taxonomy" id="362788"/>
    <lineage>
        <taxon>Eukaryota</taxon>
        <taxon>Viridiplantae</taxon>
        <taxon>Streptophyta</taxon>
        <taxon>Embryophyta</taxon>
        <taxon>Tracheophyta</taxon>
        <taxon>Spermatophyta</taxon>
        <taxon>Magnoliopsida</taxon>
        <taxon>eudicotyledons</taxon>
        <taxon>Gunneridae</taxon>
        <taxon>Pentapetalae</taxon>
        <taxon>rosids</taxon>
        <taxon>fabids</taxon>
        <taxon>Fabales</taxon>
        <taxon>Fabaceae</taxon>
        <taxon>Caesalpinioideae</taxon>
        <taxon>Cassia clade</taxon>
        <taxon>Senna</taxon>
    </lineage>
</organism>
<feature type="coiled-coil region" evidence="1">
    <location>
        <begin position="33"/>
        <end position="95"/>
    </location>
</feature>
<evidence type="ECO:0000256" key="2">
    <source>
        <dbReference type="SAM" id="MobiDB-lite"/>
    </source>
</evidence>
<comment type="caution">
    <text evidence="4">The sequence shown here is derived from an EMBL/GenBank/DDBJ whole genome shotgun (WGS) entry which is preliminary data.</text>
</comment>
<keyword evidence="1" id="KW-0175">Coiled coil</keyword>
<dbReference type="EMBL" id="JAAIUW010000005">
    <property type="protein sequence ID" value="KAF7833311.1"/>
    <property type="molecule type" value="Genomic_DNA"/>
</dbReference>
<reference evidence="4" key="1">
    <citation type="submission" date="2020-09" db="EMBL/GenBank/DDBJ databases">
        <title>Genome-Enabled Discovery of Anthraquinone Biosynthesis in Senna tora.</title>
        <authorList>
            <person name="Kang S.-H."/>
            <person name="Pandey R.P."/>
            <person name="Lee C.-M."/>
            <person name="Sim J.-S."/>
            <person name="Jeong J.-T."/>
            <person name="Choi B.-S."/>
            <person name="Jung M."/>
            <person name="Ginzburg D."/>
            <person name="Zhao K."/>
            <person name="Won S.Y."/>
            <person name="Oh T.-J."/>
            <person name="Yu Y."/>
            <person name="Kim N.-H."/>
            <person name="Lee O.R."/>
            <person name="Lee T.-H."/>
            <person name="Bashyal P."/>
            <person name="Kim T.-S."/>
            <person name="Lee W.-H."/>
            <person name="Kawkins C."/>
            <person name="Kim C.-K."/>
            <person name="Kim J.S."/>
            <person name="Ahn B.O."/>
            <person name="Rhee S.Y."/>
            <person name="Sohng J.K."/>
        </authorList>
    </citation>
    <scope>NUCLEOTIDE SEQUENCE</scope>
    <source>
        <tissue evidence="4">Leaf</tissue>
    </source>
</reference>
<dbReference type="Proteomes" id="UP000634136">
    <property type="component" value="Unassembled WGS sequence"/>
</dbReference>
<feature type="region of interest" description="Disordered" evidence="2">
    <location>
        <begin position="196"/>
        <end position="224"/>
    </location>
</feature>
<feature type="compositionally biased region" description="Basic residues" evidence="2">
    <location>
        <begin position="196"/>
        <end position="207"/>
    </location>
</feature>
<dbReference type="SUPFAM" id="SSF57756">
    <property type="entry name" value="Retrovirus zinc finger-like domains"/>
    <property type="match status" value="1"/>
</dbReference>
<dbReference type="SMART" id="SM00343">
    <property type="entry name" value="ZnF_C2HC"/>
    <property type="match status" value="2"/>
</dbReference>
<name>A0A835C8F7_9FABA</name>
<sequence>MEICTSCTANIVNQLVCGAIREASYYVRFNKYVKGLEAQKEKLQSKIDSVLDRAKEDRKNTKTIVKSVDEWLSEADSLTAKVVELEEKAKHKRMKTSCLNYCPPNLIRRYSLGKKLEEMTKQIDEHTKIEFSEGFSRLASLVGINYYSSDGFLQFDSRKEAYGRLLEALKDDKTHMIGFMRNEAVTERSFQARLKGKSFGKDKKKHGGDKTEKGKTAMSSKEPRKRGKFPICKVCQRDNHLEKDCWYKGKGPIQCRFCKKMGHIERNCRMKQKLSNEQPQQQANFTDEQEEADDRAVAFRGMVSTRMEGRVDSVEAEMGAMKGTMGVMQKDTTELKECFLEIKESLGRMENGARKDREFQQSE</sequence>
<proteinExistence type="predicted"/>
<dbReference type="InterPro" id="IPR001878">
    <property type="entry name" value="Znf_CCHC"/>
</dbReference>
<dbReference type="InterPro" id="IPR036875">
    <property type="entry name" value="Znf_CCHC_sf"/>
</dbReference>